<organism evidence="1 2">
    <name type="scientific">Rhododendron molle</name>
    <name type="common">Chinese azalea</name>
    <name type="synonym">Azalea mollis</name>
    <dbReference type="NCBI Taxonomy" id="49168"/>
    <lineage>
        <taxon>Eukaryota</taxon>
        <taxon>Viridiplantae</taxon>
        <taxon>Streptophyta</taxon>
        <taxon>Embryophyta</taxon>
        <taxon>Tracheophyta</taxon>
        <taxon>Spermatophyta</taxon>
        <taxon>Magnoliopsida</taxon>
        <taxon>eudicotyledons</taxon>
        <taxon>Gunneridae</taxon>
        <taxon>Pentapetalae</taxon>
        <taxon>asterids</taxon>
        <taxon>Ericales</taxon>
        <taxon>Ericaceae</taxon>
        <taxon>Ericoideae</taxon>
        <taxon>Rhodoreae</taxon>
        <taxon>Rhododendron</taxon>
    </lineage>
</organism>
<dbReference type="EMBL" id="CM046400">
    <property type="protein sequence ID" value="KAI8523165.1"/>
    <property type="molecule type" value="Genomic_DNA"/>
</dbReference>
<comment type="caution">
    <text evidence="1">The sequence shown here is derived from an EMBL/GenBank/DDBJ whole genome shotgun (WGS) entry which is preliminary data.</text>
</comment>
<gene>
    <name evidence="1" type="ORF">RHMOL_Rhmol13G0052500</name>
</gene>
<name>A0ACC0L377_RHOML</name>
<evidence type="ECO:0000313" key="2">
    <source>
        <dbReference type="Proteomes" id="UP001062846"/>
    </source>
</evidence>
<evidence type="ECO:0000313" key="1">
    <source>
        <dbReference type="EMBL" id="KAI8523165.1"/>
    </source>
</evidence>
<reference evidence="1" key="1">
    <citation type="submission" date="2022-02" db="EMBL/GenBank/DDBJ databases">
        <title>Plant Genome Project.</title>
        <authorList>
            <person name="Zhang R.-G."/>
        </authorList>
    </citation>
    <scope>NUCLEOTIDE SEQUENCE</scope>
    <source>
        <strain evidence="1">AT1</strain>
    </source>
</reference>
<keyword evidence="2" id="KW-1185">Reference proteome</keyword>
<accession>A0ACC0L377</accession>
<sequence length="94" mass="9118">MARWFATLLVIALAVAQVTARTVPSDAGLDDQKNVVTFGGLGGYSGIGSNEVQIGGTSIGGNADLGVGGIAKAHVDLGSGGKNGGPNIGGNGRP</sequence>
<protein>
    <submittedName>
        <fullName evidence="1">Uncharacterized protein</fullName>
    </submittedName>
</protein>
<dbReference type="Proteomes" id="UP001062846">
    <property type="component" value="Chromosome 13"/>
</dbReference>
<proteinExistence type="predicted"/>